<proteinExistence type="predicted"/>
<accession>A0A5M6CGA2</accession>
<protein>
    <submittedName>
        <fullName evidence="1">Uncharacterized protein</fullName>
    </submittedName>
</protein>
<organism evidence="1 2">
    <name type="scientific">Paenimyroides baculatum</name>
    <dbReference type="NCBI Taxonomy" id="2608000"/>
    <lineage>
        <taxon>Bacteria</taxon>
        <taxon>Pseudomonadati</taxon>
        <taxon>Bacteroidota</taxon>
        <taxon>Flavobacteriia</taxon>
        <taxon>Flavobacteriales</taxon>
        <taxon>Flavobacteriaceae</taxon>
        <taxon>Paenimyroides</taxon>
    </lineage>
</organism>
<evidence type="ECO:0000313" key="2">
    <source>
        <dbReference type="Proteomes" id="UP000325141"/>
    </source>
</evidence>
<sequence>MKNMLFLLIFFFSYTGFSQCNEKLLSGTFENIKYILKCPTYSYNQESKNFSYIKHPFEKGNIEMVKHDYIKIDSIVKNIILKEASAYFKEKLIFQSFEKVYKDSLDNFKNNALKRDLDKCKVKYSIYYYFEPIENVKYCIGYAFDESLNWIKEDKVSYLVPYDDEYGKIIEYPIYENVKPFENISICSLKELGKHYLNNDVENLELIFLKESFYWKMNELKLQYRGENIVKSVLINPNDLQDYLIKDANTYVEF</sequence>
<evidence type="ECO:0000313" key="1">
    <source>
        <dbReference type="EMBL" id="KAA5534057.1"/>
    </source>
</evidence>
<dbReference type="Proteomes" id="UP000325141">
    <property type="component" value="Unassembled WGS sequence"/>
</dbReference>
<name>A0A5M6CGA2_9FLAO</name>
<dbReference type="AlphaFoldDB" id="A0A5M6CGA2"/>
<gene>
    <name evidence="1" type="ORF">F0460_10285</name>
</gene>
<dbReference type="RefSeq" id="WP_150012899.1">
    <property type="nucleotide sequence ID" value="NZ_VWSG01000007.1"/>
</dbReference>
<keyword evidence="2" id="KW-1185">Reference proteome</keyword>
<reference evidence="1 2" key="1">
    <citation type="submission" date="2019-09" db="EMBL/GenBank/DDBJ databases">
        <title>Genome sequence and assembly of Flavobacterium sp.</title>
        <authorList>
            <person name="Chhetri G."/>
        </authorList>
    </citation>
    <scope>NUCLEOTIDE SEQUENCE [LARGE SCALE GENOMIC DNA]</scope>
    <source>
        <strain evidence="1 2">SNL9</strain>
    </source>
</reference>
<comment type="caution">
    <text evidence="1">The sequence shown here is derived from an EMBL/GenBank/DDBJ whole genome shotgun (WGS) entry which is preliminary data.</text>
</comment>
<dbReference type="EMBL" id="VWSG01000007">
    <property type="protein sequence ID" value="KAA5534057.1"/>
    <property type="molecule type" value="Genomic_DNA"/>
</dbReference>